<accession>A0A445FRW3</accession>
<organism evidence="1 2">
    <name type="scientific">Glycine soja</name>
    <name type="common">Wild soybean</name>
    <dbReference type="NCBI Taxonomy" id="3848"/>
    <lineage>
        <taxon>Eukaryota</taxon>
        <taxon>Viridiplantae</taxon>
        <taxon>Streptophyta</taxon>
        <taxon>Embryophyta</taxon>
        <taxon>Tracheophyta</taxon>
        <taxon>Spermatophyta</taxon>
        <taxon>Magnoliopsida</taxon>
        <taxon>eudicotyledons</taxon>
        <taxon>Gunneridae</taxon>
        <taxon>Pentapetalae</taxon>
        <taxon>rosids</taxon>
        <taxon>fabids</taxon>
        <taxon>Fabales</taxon>
        <taxon>Fabaceae</taxon>
        <taxon>Papilionoideae</taxon>
        <taxon>50 kb inversion clade</taxon>
        <taxon>NPAAA clade</taxon>
        <taxon>indigoferoid/millettioid clade</taxon>
        <taxon>Phaseoleae</taxon>
        <taxon>Glycine</taxon>
        <taxon>Glycine subgen. Soja</taxon>
    </lineage>
</organism>
<dbReference type="Proteomes" id="UP000289340">
    <property type="component" value="Chromosome 18"/>
</dbReference>
<dbReference type="AlphaFoldDB" id="A0A445FRW3"/>
<proteinExistence type="predicted"/>
<sequence length="202" mass="23721">MLKDLMMGAAKATYEQLWKHKMQQIKDINEAAYHWLYNLERTTWCKYAFSHYPKCDILMNNLSKSFNITILVARGKPIITMCQWIRMYLMNKFATHRDKLKDYIGEVMPKPLKSLDYEVEKSGNWVATWGGDRHFEATDIASVEEVEFKLVLFSIKRMTSPKSNVQTKTISCVIGYEQAWSWSIDYAVVMLLEHLLDRSKCL</sequence>
<name>A0A445FRW3_GLYSO</name>
<keyword evidence="2" id="KW-1185">Reference proteome</keyword>
<comment type="caution">
    <text evidence="1">The sequence shown here is derived from an EMBL/GenBank/DDBJ whole genome shotgun (WGS) entry which is preliminary data.</text>
</comment>
<gene>
    <name evidence="1" type="ORF">D0Y65_048161</name>
</gene>
<evidence type="ECO:0000313" key="1">
    <source>
        <dbReference type="EMBL" id="RZB51622.1"/>
    </source>
</evidence>
<protein>
    <submittedName>
        <fullName evidence="1">Uncharacterized protein</fullName>
    </submittedName>
</protein>
<reference evidence="1 2" key="1">
    <citation type="submission" date="2018-09" db="EMBL/GenBank/DDBJ databases">
        <title>A high-quality reference genome of wild soybean provides a powerful tool to mine soybean genomes.</title>
        <authorList>
            <person name="Xie M."/>
            <person name="Chung C.Y.L."/>
            <person name="Li M.-W."/>
            <person name="Wong F.-L."/>
            <person name="Chan T.-F."/>
            <person name="Lam H.-M."/>
        </authorList>
    </citation>
    <scope>NUCLEOTIDE SEQUENCE [LARGE SCALE GENOMIC DNA]</scope>
    <source>
        <strain evidence="2">cv. W05</strain>
        <tissue evidence="1">Hypocotyl of etiolated seedlings</tissue>
    </source>
</reference>
<evidence type="ECO:0000313" key="2">
    <source>
        <dbReference type="Proteomes" id="UP000289340"/>
    </source>
</evidence>
<dbReference type="EMBL" id="QZWG01000018">
    <property type="protein sequence ID" value="RZB51622.1"/>
    <property type="molecule type" value="Genomic_DNA"/>
</dbReference>